<dbReference type="Proteomes" id="UP001159427">
    <property type="component" value="Unassembled WGS sequence"/>
</dbReference>
<evidence type="ECO:0000313" key="2">
    <source>
        <dbReference type="EMBL" id="CAH3173356.1"/>
    </source>
</evidence>
<accession>A0ABN8R4U3</accession>
<keyword evidence="3" id="KW-1185">Reference proteome</keyword>
<protein>
    <submittedName>
        <fullName evidence="2">Uncharacterized protein</fullName>
    </submittedName>
</protein>
<gene>
    <name evidence="2" type="ORF">PEVE_00009012</name>
</gene>
<dbReference type="EMBL" id="CALNXI010001615">
    <property type="protein sequence ID" value="CAH3173356.1"/>
    <property type="molecule type" value="Genomic_DNA"/>
</dbReference>
<feature type="region of interest" description="Disordered" evidence="1">
    <location>
        <begin position="1"/>
        <end position="85"/>
    </location>
</feature>
<reference evidence="2 3" key="1">
    <citation type="submission" date="2022-05" db="EMBL/GenBank/DDBJ databases">
        <authorList>
            <consortium name="Genoscope - CEA"/>
            <person name="William W."/>
        </authorList>
    </citation>
    <scope>NUCLEOTIDE SEQUENCE [LARGE SCALE GENOMIC DNA]</scope>
</reference>
<feature type="non-terminal residue" evidence="2">
    <location>
        <position position="85"/>
    </location>
</feature>
<feature type="non-terminal residue" evidence="2">
    <location>
        <position position="1"/>
    </location>
</feature>
<organism evidence="2 3">
    <name type="scientific">Porites evermanni</name>
    <dbReference type="NCBI Taxonomy" id="104178"/>
    <lineage>
        <taxon>Eukaryota</taxon>
        <taxon>Metazoa</taxon>
        <taxon>Cnidaria</taxon>
        <taxon>Anthozoa</taxon>
        <taxon>Hexacorallia</taxon>
        <taxon>Scleractinia</taxon>
        <taxon>Fungiina</taxon>
        <taxon>Poritidae</taxon>
        <taxon>Porites</taxon>
    </lineage>
</organism>
<evidence type="ECO:0000313" key="3">
    <source>
        <dbReference type="Proteomes" id="UP001159427"/>
    </source>
</evidence>
<feature type="compositionally biased region" description="Acidic residues" evidence="1">
    <location>
        <begin position="75"/>
        <end position="85"/>
    </location>
</feature>
<sequence>TLNGLQCDLSTDESEFSDSDHDYTEPPTEEKDEEDGDDHNDASSEHSFSSDSSHDYCVPPESISPPEPPNNYGDVYDEVADLYAE</sequence>
<name>A0ABN8R4U3_9CNID</name>
<comment type="caution">
    <text evidence="2">The sequence shown here is derived from an EMBL/GenBank/DDBJ whole genome shotgun (WGS) entry which is preliminary data.</text>
</comment>
<proteinExistence type="predicted"/>
<evidence type="ECO:0000256" key="1">
    <source>
        <dbReference type="SAM" id="MobiDB-lite"/>
    </source>
</evidence>